<sequence>MTATPTFTIFILLRAAAPWLRLTHEERRKAASAAFAPWMENHPDAKIRYFDAEAFSGRCSDILQIETNNLAAHCGLMDRLRDSDLFTVPYYELIDIIPSVEDTFRAGNLAA</sequence>
<gene>
    <name evidence="2" type="ORF">M2A_2490</name>
</gene>
<dbReference type="AlphaFoldDB" id="A0A081BD73"/>
<accession>A0A081BD73</accession>
<proteinExistence type="inferred from homology"/>
<comment type="caution">
    <text evidence="2">The sequence shown here is derived from an EMBL/GenBank/DDBJ whole genome shotgun (WGS) entry which is preliminary data.</text>
</comment>
<evidence type="ECO:0000313" key="2">
    <source>
        <dbReference type="EMBL" id="GAK45991.1"/>
    </source>
</evidence>
<dbReference type="RefSeq" id="WP_045448065.1">
    <property type="nucleotide sequence ID" value="NZ_BBIO01000014.1"/>
</dbReference>
<evidence type="ECO:0000313" key="3">
    <source>
        <dbReference type="Proteomes" id="UP000028702"/>
    </source>
</evidence>
<dbReference type="InterPro" id="IPR031409">
    <property type="entry name" value="Darcynin"/>
</dbReference>
<organism evidence="2 3">
    <name type="scientific">Tepidicaulis marinus</name>
    <dbReference type="NCBI Taxonomy" id="1333998"/>
    <lineage>
        <taxon>Bacteria</taxon>
        <taxon>Pseudomonadati</taxon>
        <taxon>Pseudomonadota</taxon>
        <taxon>Alphaproteobacteria</taxon>
        <taxon>Hyphomicrobiales</taxon>
        <taxon>Parvibaculaceae</taxon>
        <taxon>Tepidicaulis</taxon>
    </lineage>
</organism>
<name>A0A081BD73_9HYPH</name>
<dbReference type="Pfam" id="PF17074">
    <property type="entry name" value="Darcynin"/>
    <property type="match status" value="1"/>
</dbReference>
<evidence type="ECO:0000256" key="1">
    <source>
        <dbReference type="ARBA" id="ARBA00006869"/>
    </source>
</evidence>
<protein>
    <submittedName>
        <fullName evidence="2">Conserved protein</fullName>
    </submittedName>
</protein>
<dbReference type="EMBL" id="BBIO01000014">
    <property type="protein sequence ID" value="GAK45991.1"/>
    <property type="molecule type" value="Genomic_DNA"/>
</dbReference>
<keyword evidence="3" id="KW-1185">Reference proteome</keyword>
<reference evidence="2 3" key="1">
    <citation type="submission" date="2014-07" db="EMBL/GenBank/DDBJ databases">
        <title>Tepidicaulis marinum gen. nov., sp. nov., a novel marine bacterium denitrifying nitrate to nitrous oxide strictly under microaerobic conditions.</title>
        <authorList>
            <person name="Takeuchi M."/>
            <person name="Yamagishi T."/>
            <person name="Kamagata Y."/>
            <person name="Oshima K."/>
            <person name="Hattori M."/>
            <person name="Katayama T."/>
            <person name="Hanada S."/>
            <person name="Tamaki H."/>
            <person name="Marumo K."/>
            <person name="Maeda H."/>
            <person name="Nedachi M."/>
            <person name="Iwasaki W."/>
            <person name="Suwa Y."/>
            <person name="Sakata S."/>
        </authorList>
    </citation>
    <scope>NUCLEOTIDE SEQUENCE [LARGE SCALE GENOMIC DNA]</scope>
    <source>
        <strain evidence="2 3">MA2</strain>
    </source>
</reference>
<comment type="similarity">
    <text evidence="1">Belongs to the darcynin family.</text>
</comment>
<dbReference type="STRING" id="1333998.M2A_2490"/>
<dbReference type="Proteomes" id="UP000028702">
    <property type="component" value="Unassembled WGS sequence"/>
</dbReference>
<dbReference type="eggNOG" id="ENOG50334CA">
    <property type="taxonomic scope" value="Bacteria"/>
</dbReference>